<feature type="transmembrane region" description="Helical" evidence="6">
    <location>
        <begin position="204"/>
        <end position="225"/>
    </location>
</feature>
<evidence type="ECO:0000256" key="4">
    <source>
        <dbReference type="ARBA" id="ARBA00022989"/>
    </source>
</evidence>
<dbReference type="SUPFAM" id="SSF103473">
    <property type="entry name" value="MFS general substrate transporter"/>
    <property type="match status" value="1"/>
</dbReference>
<dbReference type="InterPro" id="IPR036259">
    <property type="entry name" value="MFS_trans_sf"/>
</dbReference>
<evidence type="ECO:0000256" key="5">
    <source>
        <dbReference type="ARBA" id="ARBA00023136"/>
    </source>
</evidence>
<name>C0GHH0_DETAL</name>
<dbReference type="STRING" id="555088.DealDRAFT_1929"/>
<feature type="transmembrane region" description="Helical" evidence="6">
    <location>
        <begin position="146"/>
        <end position="166"/>
    </location>
</feature>
<dbReference type="Proteomes" id="UP000006443">
    <property type="component" value="Unassembled WGS sequence"/>
</dbReference>
<dbReference type="EMBL" id="ACJM01000009">
    <property type="protein sequence ID" value="EEG77176.1"/>
    <property type="molecule type" value="Genomic_DNA"/>
</dbReference>
<dbReference type="GO" id="GO:0061513">
    <property type="term" value="F:glucose 6-phosphate:phosphate antiporter activity"/>
    <property type="evidence" value="ECO:0007669"/>
    <property type="project" value="TreeGrafter"/>
</dbReference>
<evidence type="ECO:0000259" key="7">
    <source>
        <dbReference type="PROSITE" id="PS50850"/>
    </source>
</evidence>
<dbReference type="PANTHER" id="PTHR43826:SF3">
    <property type="entry name" value="GLUCOSE-6-PHOSPHATE EXCHANGER SLC37A4"/>
    <property type="match status" value="1"/>
</dbReference>
<dbReference type="InterPro" id="IPR011701">
    <property type="entry name" value="MFS"/>
</dbReference>
<feature type="transmembrane region" description="Helical" evidence="6">
    <location>
        <begin position="108"/>
        <end position="126"/>
    </location>
</feature>
<dbReference type="eggNOG" id="COG2271">
    <property type="taxonomic scope" value="Bacteria"/>
</dbReference>
<keyword evidence="9" id="KW-1185">Reference proteome</keyword>
<dbReference type="InterPro" id="IPR020846">
    <property type="entry name" value="MFS_dom"/>
</dbReference>
<evidence type="ECO:0000256" key="1">
    <source>
        <dbReference type="ARBA" id="ARBA00004651"/>
    </source>
</evidence>
<comment type="subcellular location">
    <subcellularLocation>
        <location evidence="1">Cell membrane</location>
        <topology evidence="1">Multi-pass membrane protein</topology>
    </subcellularLocation>
</comment>
<gene>
    <name evidence="8" type="ORF">DealDRAFT_1929</name>
</gene>
<feature type="transmembrane region" description="Helical" evidence="6">
    <location>
        <begin position="56"/>
        <end position="74"/>
    </location>
</feature>
<feature type="transmembrane region" description="Helical" evidence="6">
    <location>
        <begin position="280"/>
        <end position="302"/>
    </location>
</feature>
<dbReference type="GO" id="GO:0005886">
    <property type="term" value="C:plasma membrane"/>
    <property type="evidence" value="ECO:0007669"/>
    <property type="project" value="UniProtKB-SubCell"/>
</dbReference>
<feature type="domain" description="Major facilitator superfamily (MFS) profile" evidence="7">
    <location>
        <begin position="1"/>
        <end position="307"/>
    </location>
</feature>
<keyword evidence="2" id="KW-0813">Transport</keyword>
<keyword evidence="4 6" id="KW-1133">Transmembrane helix</keyword>
<sequence>MSLIFICIMKLVAEWFRDNEFATMSGLTLFGGNLGSMVATTPLYLLVVAIGWRASFHVIALITVLFGVLTWNFVANRPNSTDSMAEKRSKTEPGKLKQQLLETILNKSIWPTVTMSFGLYGTMLALKGMWLGPYLTQVYGMSRDQATNYVLLSLVAGLIGPLMMGFLSDRIGRRKLPIMLFTPLYLVIWLLLAFWNGGMPPLAALPYLLIMLGIFCSPAALTWACAKEVSHPSVVGLATGIANIGGFLGGAVMQFLFGYILDLNWQGTVVNGLRIYPVEAYQSAFLVTAGVVFFSLLTTFFIKETYCQNIYTGNTVTPEKLAE</sequence>
<dbReference type="AlphaFoldDB" id="C0GHH0"/>
<feature type="transmembrane region" description="Helical" evidence="6">
    <location>
        <begin position="237"/>
        <end position="260"/>
    </location>
</feature>
<dbReference type="Gene3D" id="1.20.1250.20">
    <property type="entry name" value="MFS general substrate transporter like domains"/>
    <property type="match status" value="2"/>
</dbReference>
<feature type="transmembrane region" description="Helical" evidence="6">
    <location>
        <begin position="178"/>
        <end position="198"/>
    </location>
</feature>
<evidence type="ECO:0000256" key="6">
    <source>
        <dbReference type="SAM" id="Phobius"/>
    </source>
</evidence>
<evidence type="ECO:0000256" key="3">
    <source>
        <dbReference type="ARBA" id="ARBA00022692"/>
    </source>
</evidence>
<dbReference type="OrthoDB" id="9773404at2"/>
<evidence type="ECO:0000256" key="2">
    <source>
        <dbReference type="ARBA" id="ARBA00022448"/>
    </source>
</evidence>
<dbReference type="PANTHER" id="PTHR43826">
    <property type="entry name" value="GLUCOSE-6-PHOSPHATE EXCHANGER SLC37A4"/>
    <property type="match status" value="1"/>
</dbReference>
<dbReference type="Pfam" id="PF07690">
    <property type="entry name" value="MFS_1"/>
    <property type="match status" value="1"/>
</dbReference>
<dbReference type="PROSITE" id="PS50850">
    <property type="entry name" value="MFS"/>
    <property type="match status" value="1"/>
</dbReference>
<protein>
    <submittedName>
        <fullName evidence="8">Major facilitator superfamily MFS_1</fullName>
    </submittedName>
</protein>
<evidence type="ECO:0000313" key="8">
    <source>
        <dbReference type="EMBL" id="EEG77176.1"/>
    </source>
</evidence>
<dbReference type="InterPro" id="IPR051337">
    <property type="entry name" value="OPA_Antiporter"/>
</dbReference>
<evidence type="ECO:0000313" key="9">
    <source>
        <dbReference type="Proteomes" id="UP000006443"/>
    </source>
</evidence>
<keyword evidence="3 6" id="KW-0812">Transmembrane</keyword>
<feature type="transmembrane region" description="Helical" evidence="6">
    <location>
        <begin position="21"/>
        <end position="50"/>
    </location>
</feature>
<keyword evidence="5 6" id="KW-0472">Membrane</keyword>
<organism evidence="8 9">
    <name type="scientific">Dethiobacter alkaliphilus AHT 1</name>
    <dbReference type="NCBI Taxonomy" id="555088"/>
    <lineage>
        <taxon>Bacteria</taxon>
        <taxon>Bacillati</taxon>
        <taxon>Bacillota</taxon>
        <taxon>Dethiobacteria</taxon>
        <taxon>Dethiobacterales</taxon>
        <taxon>Dethiobacteraceae</taxon>
        <taxon>Dethiobacter</taxon>
    </lineage>
</organism>
<reference evidence="8 9" key="1">
    <citation type="submission" date="2009-02" db="EMBL/GenBank/DDBJ databases">
        <title>Sequencing of the draft genome and assembly of Dethiobacter alkaliphilus AHT 1.</title>
        <authorList>
            <consortium name="US DOE Joint Genome Institute (JGI-PGF)"/>
            <person name="Lucas S."/>
            <person name="Copeland A."/>
            <person name="Lapidus A."/>
            <person name="Glavina del Rio T."/>
            <person name="Dalin E."/>
            <person name="Tice H."/>
            <person name="Bruce D."/>
            <person name="Goodwin L."/>
            <person name="Pitluck S."/>
            <person name="Larimer F."/>
            <person name="Land M.L."/>
            <person name="Hauser L."/>
            <person name="Muyzer G."/>
        </authorList>
    </citation>
    <scope>NUCLEOTIDE SEQUENCE [LARGE SCALE GENOMIC DNA]</scope>
    <source>
        <strain evidence="8 9">AHT 1</strain>
    </source>
</reference>
<proteinExistence type="predicted"/>
<accession>C0GHH0</accession>
<comment type="caution">
    <text evidence="8">The sequence shown here is derived from an EMBL/GenBank/DDBJ whole genome shotgun (WGS) entry which is preliminary data.</text>
</comment>
<dbReference type="GO" id="GO:0035435">
    <property type="term" value="P:phosphate ion transmembrane transport"/>
    <property type="evidence" value="ECO:0007669"/>
    <property type="project" value="TreeGrafter"/>
</dbReference>